<proteinExistence type="predicted"/>
<protein>
    <submittedName>
        <fullName evidence="1">Uncharacterized protein</fullName>
    </submittedName>
</protein>
<evidence type="ECO:0000313" key="2">
    <source>
        <dbReference type="Proteomes" id="UP000053780"/>
    </source>
</evidence>
<dbReference type="EMBL" id="KE646951">
    <property type="protein sequence ID" value="EQB62220.1"/>
    <property type="molecule type" value="Genomic_DNA"/>
</dbReference>
<reference evidence="1 2" key="1">
    <citation type="journal article" date="2013" name="BMC Genomics">
        <title>Genome sequencing and comparative genomics of honey bee microsporidia, Nosema apis reveal novel insights into host-parasite interactions.</title>
        <authorList>
            <person name="Chen Yp."/>
            <person name="Pettis J.S."/>
            <person name="Zhao Y."/>
            <person name="Liu X."/>
            <person name="Tallon L.J."/>
            <person name="Sadzewicz L.D."/>
            <person name="Li R."/>
            <person name="Zheng H."/>
            <person name="Huang S."/>
            <person name="Zhang X."/>
            <person name="Hamilton M.C."/>
            <person name="Pernal S.F."/>
            <person name="Melathopoulos A.P."/>
            <person name="Yan X."/>
            <person name="Evans J.D."/>
        </authorList>
    </citation>
    <scope>NUCLEOTIDE SEQUENCE [LARGE SCALE GENOMIC DNA]</scope>
    <source>
        <strain evidence="1 2">BRL 01</strain>
    </source>
</reference>
<evidence type="ECO:0000313" key="1">
    <source>
        <dbReference type="EMBL" id="EQB62220.1"/>
    </source>
</evidence>
<accession>T0MMI7</accession>
<dbReference type="VEuPathDB" id="MicrosporidiaDB:NAPIS_ORF00201"/>
<dbReference type="HOGENOM" id="CLU_1806728_0_0_1"/>
<gene>
    <name evidence="1" type="ORF">NAPIS_ORF00201</name>
</gene>
<keyword evidence="2" id="KW-1185">Reference proteome</keyword>
<sequence>MLKNDAGEEEVGALCKNPKGLTINKECEEETMKSNLINILKKLEYPHWLPCSHKKRNFCPLCFQCPFSVSDLRTYEKQYEYIKKIAKELKKYKEMCINVEFELRHICQNEIMKNLIIKKNEVDFKKTKIILNKIIREKFQKNK</sequence>
<dbReference type="AlphaFoldDB" id="T0MMI7"/>
<dbReference type="Proteomes" id="UP000053780">
    <property type="component" value="Unassembled WGS sequence"/>
</dbReference>
<organism evidence="1 2">
    <name type="scientific">Vairimorpha apis BRL 01</name>
    <dbReference type="NCBI Taxonomy" id="1037528"/>
    <lineage>
        <taxon>Eukaryota</taxon>
        <taxon>Fungi</taxon>
        <taxon>Fungi incertae sedis</taxon>
        <taxon>Microsporidia</taxon>
        <taxon>Nosematidae</taxon>
        <taxon>Vairimorpha</taxon>
    </lineage>
</organism>
<dbReference type="OrthoDB" id="6270329at2759"/>
<name>T0MMI7_9MICR</name>